<gene>
    <name evidence="3" type="ORF">COT49_03320</name>
</gene>
<feature type="compositionally biased region" description="Basic and acidic residues" evidence="1">
    <location>
        <begin position="45"/>
        <end position="54"/>
    </location>
</feature>
<sequence>MRKTLLKKESLLPLLPFALVVVMAVVIVFVSSTKSRNLSSPQKTSDNEVQKNEEGQNTPSTIRPDVLTLPILDKHYPGEPDHLECYNKSCVIVWGEGENLCNQNTDCLNK</sequence>
<keyword evidence="2" id="KW-0472">Membrane</keyword>
<evidence type="ECO:0000313" key="4">
    <source>
        <dbReference type="Proteomes" id="UP000230340"/>
    </source>
</evidence>
<organism evidence="3 4">
    <name type="scientific">candidate division WWE3 bacterium CG08_land_8_20_14_0_20_40_13</name>
    <dbReference type="NCBI Taxonomy" id="1975084"/>
    <lineage>
        <taxon>Bacteria</taxon>
        <taxon>Katanobacteria</taxon>
    </lineage>
</organism>
<dbReference type="EMBL" id="PEYT01000028">
    <property type="protein sequence ID" value="PIS22850.1"/>
    <property type="molecule type" value="Genomic_DNA"/>
</dbReference>
<proteinExistence type="predicted"/>
<evidence type="ECO:0000313" key="3">
    <source>
        <dbReference type="EMBL" id="PIS22850.1"/>
    </source>
</evidence>
<dbReference type="Proteomes" id="UP000230340">
    <property type="component" value="Unassembled WGS sequence"/>
</dbReference>
<protein>
    <submittedName>
        <fullName evidence="3">Uncharacterized protein</fullName>
    </submittedName>
</protein>
<name>A0A2H0XD26_UNCKA</name>
<feature type="region of interest" description="Disordered" evidence="1">
    <location>
        <begin position="34"/>
        <end position="63"/>
    </location>
</feature>
<keyword evidence="2" id="KW-0812">Transmembrane</keyword>
<accession>A0A2H0XD26</accession>
<evidence type="ECO:0000256" key="2">
    <source>
        <dbReference type="SAM" id="Phobius"/>
    </source>
</evidence>
<feature type="compositionally biased region" description="Polar residues" evidence="1">
    <location>
        <begin position="34"/>
        <end position="44"/>
    </location>
</feature>
<keyword evidence="2" id="KW-1133">Transmembrane helix</keyword>
<dbReference type="AlphaFoldDB" id="A0A2H0XD26"/>
<feature type="transmembrane region" description="Helical" evidence="2">
    <location>
        <begin position="12"/>
        <end position="31"/>
    </location>
</feature>
<reference evidence="4" key="1">
    <citation type="submission" date="2017-09" db="EMBL/GenBank/DDBJ databases">
        <title>Depth-based differentiation of microbial function through sediment-hosted aquifers and enrichment of novel symbionts in the deep terrestrial subsurface.</title>
        <authorList>
            <person name="Probst A.J."/>
            <person name="Ladd B."/>
            <person name="Jarett J.K."/>
            <person name="Geller-Mcgrath D.E."/>
            <person name="Sieber C.M.K."/>
            <person name="Emerson J.B."/>
            <person name="Anantharaman K."/>
            <person name="Thomas B.C."/>
            <person name="Malmstrom R."/>
            <person name="Stieglmeier M."/>
            <person name="Klingl A."/>
            <person name="Woyke T."/>
            <person name="Ryan C.M."/>
            <person name="Banfield J.F."/>
        </authorList>
    </citation>
    <scope>NUCLEOTIDE SEQUENCE [LARGE SCALE GENOMIC DNA]</scope>
</reference>
<evidence type="ECO:0000256" key="1">
    <source>
        <dbReference type="SAM" id="MobiDB-lite"/>
    </source>
</evidence>
<comment type="caution">
    <text evidence="3">The sequence shown here is derived from an EMBL/GenBank/DDBJ whole genome shotgun (WGS) entry which is preliminary data.</text>
</comment>